<dbReference type="Proteomes" id="UP000031668">
    <property type="component" value="Unassembled WGS sequence"/>
</dbReference>
<sequence length="106" mass="12321">MESDNISQNCLKLIYLHYVVIDEFRFIIEKLWNPLLAFNLPQAILCFYKGCVLQCLAIDFVDVVREGLQMISNLCKNEVFLNEVLRLITASMTNNSSSFLKNIFEH</sequence>
<organism evidence="1 2">
    <name type="scientific">Thelohanellus kitauei</name>
    <name type="common">Myxosporean</name>
    <dbReference type="NCBI Taxonomy" id="669202"/>
    <lineage>
        <taxon>Eukaryota</taxon>
        <taxon>Metazoa</taxon>
        <taxon>Cnidaria</taxon>
        <taxon>Myxozoa</taxon>
        <taxon>Myxosporea</taxon>
        <taxon>Bivalvulida</taxon>
        <taxon>Platysporina</taxon>
        <taxon>Myxobolidae</taxon>
        <taxon>Thelohanellus</taxon>
    </lineage>
</organism>
<reference evidence="1 2" key="1">
    <citation type="journal article" date="2014" name="Genome Biol. Evol.">
        <title>The genome of the myxosporean Thelohanellus kitauei shows adaptations to nutrient acquisition within its fish host.</title>
        <authorList>
            <person name="Yang Y."/>
            <person name="Xiong J."/>
            <person name="Zhou Z."/>
            <person name="Huo F."/>
            <person name="Miao W."/>
            <person name="Ran C."/>
            <person name="Liu Y."/>
            <person name="Zhang J."/>
            <person name="Feng J."/>
            <person name="Wang M."/>
            <person name="Wang M."/>
            <person name="Wang L."/>
            <person name="Yao B."/>
        </authorList>
    </citation>
    <scope>NUCLEOTIDE SEQUENCE [LARGE SCALE GENOMIC DNA]</scope>
    <source>
        <strain evidence="1">Wuqing</strain>
    </source>
</reference>
<name>A0A0C2MWS8_THEKT</name>
<protein>
    <submittedName>
        <fullName evidence="1">Uncharacterized protein</fullName>
    </submittedName>
</protein>
<dbReference type="EMBL" id="JWZT01001610">
    <property type="protein sequence ID" value="KII71796.1"/>
    <property type="molecule type" value="Genomic_DNA"/>
</dbReference>
<accession>A0A0C2MWS8</accession>
<gene>
    <name evidence="1" type="ORF">RF11_01339</name>
</gene>
<proteinExistence type="predicted"/>
<comment type="caution">
    <text evidence="1">The sequence shown here is derived from an EMBL/GenBank/DDBJ whole genome shotgun (WGS) entry which is preliminary data.</text>
</comment>
<dbReference type="AlphaFoldDB" id="A0A0C2MWS8"/>
<evidence type="ECO:0000313" key="1">
    <source>
        <dbReference type="EMBL" id="KII71796.1"/>
    </source>
</evidence>
<evidence type="ECO:0000313" key="2">
    <source>
        <dbReference type="Proteomes" id="UP000031668"/>
    </source>
</evidence>
<keyword evidence="2" id="KW-1185">Reference proteome</keyword>